<sequence length="65" mass="7652">MIKEYLIIYSVEKRVQVYASNPYRPYLETTVQELTIPAMNIVEAINYAINKLKIPCQDIKEVFEL</sequence>
<accession>A0A8D6UEL5</accession>
<protein>
    <submittedName>
        <fullName evidence="1">Uncharacterized protein</fullName>
    </submittedName>
</protein>
<proteinExistence type="predicted"/>
<organism evidence="1 2">
    <name type="scientific">Enterococcus phage dArtagnan</name>
    <dbReference type="NCBI Taxonomy" id="2795667"/>
    <lineage>
        <taxon>Viruses</taxon>
        <taxon>Duplodnaviria</taxon>
        <taxon>Heunggongvirae</taxon>
        <taxon>Uroviricota</taxon>
        <taxon>Caudoviricetes</taxon>
        <taxon>Aramisvirus</taxon>
        <taxon>Aramisvirus dArtagnan</taxon>
    </lineage>
</organism>
<dbReference type="EMBL" id="LR991625">
    <property type="protein sequence ID" value="CAD7767791.1"/>
    <property type="molecule type" value="Genomic_DNA"/>
</dbReference>
<evidence type="ECO:0000313" key="2">
    <source>
        <dbReference type="Proteomes" id="UP000683107"/>
    </source>
</evidence>
<gene>
    <name evidence="1" type="ORF">DAR_47</name>
</gene>
<reference evidence="1" key="1">
    <citation type="submission" date="2023-02" db="EMBL/GenBank/DDBJ databases">
        <authorList>
            <person name="Petit M.-A."/>
            <person name="Lossouarn J."/>
        </authorList>
    </citation>
    <scope>NUCLEOTIDE SEQUENCE</scope>
</reference>
<dbReference type="Proteomes" id="UP000683107">
    <property type="component" value="Chromosome"/>
</dbReference>
<name>A0A8D6UEL5_9CAUD</name>
<keyword evidence="2" id="KW-1185">Reference proteome</keyword>
<evidence type="ECO:0000313" key="1">
    <source>
        <dbReference type="EMBL" id="CAD7767791.1"/>
    </source>
</evidence>